<protein>
    <recommendedName>
        <fullName evidence="10">UDP-2,3-diacylglucosamine hydrolase</fullName>
        <ecNumber evidence="10">3.6.1.54</ecNumber>
    </recommendedName>
    <alternativeName>
        <fullName evidence="10">UDP-2,3-diacylglucosamine diphosphatase</fullName>
    </alternativeName>
</protein>
<keyword evidence="4 10" id="KW-0441">Lipid A biosynthesis</keyword>
<evidence type="ECO:0000256" key="7">
    <source>
        <dbReference type="ARBA" id="ARBA00023098"/>
    </source>
</evidence>
<dbReference type="EMBL" id="BAABBN010000004">
    <property type="protein sequence ID" value="GAA3913969.1"/>
    <property type="molecule type" value="Genomic_DNA"/>
</dbReference>
<comment type="pathway">
    <text evidence="10">Glycolipid biosynthesis; lipid IV(A) biosynthesis; lipid IV(A) from (3R)-3-hydroxytetradecanoyl-[acyl-carrier-protein] and UDP-N-acetyl-alpha-D-glucosamine: step 4/6.</text>
</comment>
<keyword evidence="5 10" id="KW-0479">Metal-binding</keyword>
<dbReference type="HAMAP" id="MF_00575">
    <property type="entry name" value="LpxH"/>
    <property type="match status" value="1"/>
</dbReference>
<feature type="binding site" evidence="10">
    <location>
        <position position="10"/>
    </location>
    <ligand>
        <name>Mn(2+)</name>
        <dbReference type="ChEBI" id="CHEBI:29035"/>
        <label>1</label>
    </ligand>
</feature>
<dbReference type="InterPro" id="IPR029052">
    <property type="entry name" value="Metallo-depent_PP-like"/>
</dbReference>
<evidence type="ECO:0000256" key="4">
    <source>
        <dbReference type="ARBA" id="ARBA00022556"/>
    </source>
</evidence>
<dbReference type="SUPFAM" id="SSF56300">
    <property type="entry name" value="Metallo-dependent phosphatases"/>
    <property type="match status" value="1"/>
</dbReference>
<evidence type="ECO:0000256" key="9">
    <source>
        <dbReference type="ARBA" id="ARBA00023211"/>
    </source>
</evidence>
<evidence type="ECO:0000256" key="3">
    <source>
        <dbReference type="ARBA" id="ARBA00022519"/>
    </source>
</evidence>
<proteinExistence type="inferred from homology"/>
<evidence type="ECO:0000313" key="13">
    <source>
        <dbReference type="Proteomes" id="UP001501565"/>
    </source>
</evidence>
<dbReference type="NCBIfam" id="TIGR01854">
    <property type="entry name" value="lipid_A_lpxH"/>
    <property type="match status" value="1"/>
</dbReference>
<feature type="binding site" evidence="10">
    <location>
        <position position="41"/>
    </location>
    <ligand>
        <name>Mn(2+)</name>
        <dbReference type="ChEBI" id="CHEBI:29035"/>
        <label>2</label>
    </ligand>
</feature>
<organism evidence="12 13">
    <name type="scientific">Litoribacillus peritrichatus</name>
    <dbReference type="NCBI Taxonomy" id="718191"/>
    <lineage>
        <taxon>Bacteria</taxon>
        <taxon>Pseudomonadati</taxon>
        <taxon>Pseudomonadota</taxon>
        <taxon>Gammaproteobacteria</taxon>
        <taxon>Oceanospirillales</taxon>
        <taxon>Oceanospirillaceae</taxon>
        <taxon>Litoribacillus</taxon>
    </lineage>
</organism>
<evidence type="ECO:0000256" key="6">
    <source>
        <dbReference type="ARBA" id="ARBA00022801"/>
    </source>
</evidence>
<evidence type="ECO:0000256" key="8">
    <source>
        <dbReference type="ARBA" id="ARBA00023136"/>
    </source>
</evidence>
<evidence type="ECO:0000259" key="11">
    <source>
        <dbReference type="Pfam" id="PF00149"/>
    </source>
</evidence>
<feature type="domain" description="Calcineurin-like phosphoesterase" evidence="11">
    <location>
        <begin position="1"/>
        <end position="198"/>
    </location>
</feature>
<feature type="binding site" evidence="10">
    <location>
        <position position="8"/>
    </location>
    <ligand>
        <name>Mn(2+)</name>
        <dbReference type="ChEBI" id="CHEBI:29035"/>
        <label>1</label>
    </ligand>
</feature>
<keyword evidence="9 10" id="KW-0464">Manganese</keyword>
<feature type="binding site" evidence="10">
    <location>
        <position position="122"/>
    </location>
    <ligand>
        <name>substrate</name>
    </ligand>
</feature>
<gene>
    <name evidence="10 12" type="primary">lpxH</name>
    <name evidence="12" type="ORF">GCM10022277_05650</name>
</gene>
<sequence length="246" mass="28782">MTTLFISDLHLQEERPDITRAFYRFLDEKVQPQDTLYILGDFFEVWVGDDLMTDFQREVAEKLGTLKEKQVTTYFMHGNRDFLVGQKFCDIAEATLLPDPHPVRLGLTHALLSHGDVWCTSDEKYQQYRRVVHNPLVQWFFLKLPKRIRQNIGAKLRSQSKSRDISDYSILDVTIDTIEQVMIEKNVPLIIHGHTHRPQRHPMPEIAQALQCSNAERIVLGDWDKKGWFLSYDKGQLVLVDFDINQ</sequence>
<dbReference type="PANTHER" id="PTHR34990:SF1">
    <property type="entry name" value="UDP-2,3-DIACYLGLUCOSAMINE HYDROLASE"/>
    <property type="match status" value="1"/>
</dbReference>
<dbReference type="InterPro" id="IPR004843">
    <property type="entry name" value="Calcineurin-like_PHP"/>
</dbReference>
<dbReference type="RefSeq" id="WP_344795279.1">
    <property type="nucleotide sequence ID" value="NZ_BAABBN010000004.1"/>
</dbReference>
<feature type="binding site" evidence="10">
    <location>
        <position position="114"/>
    </location>
    <ligand>
        <name>Mn(2+)</name>
        <dbReference type="ChEBI" id="CHEBI:29035"/>
        <label>2</label>
    </ligand>
</feature>
<keyword evidence="1 10" id="KW-1003">Cell membrane</keyword>
<name>A0ABP7M763_9GAMM</name>
<feature type="binding site" evidence="10">
    <location>
        <begin position="79"/>
        <end position="80"/>
    </location>
    <ligand>
        <name>substrate</name>
    </ligand>
</feature>
<dbReference type="Gene3D" id="3.60.21.10">
    <property type="match status" value="1"/>
</dbReference>
<comment type="cofactor">
    <cofactor evidence="10">
        <name>Mn(2+)</name>
        <dbReference type="ChEBI" id="CHEBI:29035"/>
    </cofactor>
    <text evidence="10">Binds 2 Mn(2+) ions per subunit in a binuclear metal center.</text>
</comment>
<evidence type="ECO:0000256" key="5">
    <source>
        <dbReference type="ARBA" id="ARBA00022723"/>
    </source>
</evidence>
<keyword evidence="2 10" id="KW-0444">Lipid biosynthesis</keyword>
<evidence type="ECO:0000256" key="2">
    <source>
        <dbReference type="ARBA" id="ARBA00022516"/>
    </source>
</evidence>
<dbReference type="InterPro" id="IPR010138">
    <property type="entry name" value="UDP-diacylglucosamine_Hdrlase"/>
</dbReference>
<dbReference type="InterPro" id="IPR043461">
    <property type="entry name" value="LpxH-like"/>
</dbReference>
<reference evidence="13" key="1">
    <citation type="journal article" date="2019" name="Int. J. Syst. Evol. Microbiol.">
        <title>The Global Catalogue of Microorganisms (GCM) 10K type strain sequencing project: providing services to taxonomists for standard genome sequencing and annotation.</title>
        <authorList>
            <consortium name="The Broad Institute Genomics Platform"/>
            <consortium name="The Broad Institute Genome Sequencing Center for Infectious Disease"/>
            <person name="Wu L."/>
            <person name="Ma J."/>
        </authorList>
    </citation>
    <scope>NUCLEOTIDE SEQUENCE [LARGE SCALE GENOMIC DNA]</scope>
    <source>
        <strain evidence="13">JCM 17551</strain>
    </source>
</reference>
<comment type="caution">
    <text evidence="10">Lacks conserved residue(s) required for the propagation of feature annotation.</text>
</comment>
<comment type="catalytic activity">
    <reaction evidence="10">
        <text>UDP-2-N,3-O-bis[(3R)-3-hydroxytetradecanoyl]-alpha-D-glucosamine + H2O = 2-N,3-O-bis[(3R)-3-hydroxytetradecanoyl]-alpha-D-glucosaminyl 1-phosphate + UMP + 2 H(+)</text>
        <dbReference type="Rhea" id="RHEA:25213"/>
        <dbReference type="ChEBI" id="CHEBI:15377"/>
        <dbReference type="ChEBI" id="CHEBI:15378"/>
        <dbReference type="ChEBI" id="CHEBI:57865"/>
        <dbReference type="ChEBI" id="CHEBI:57957"/>
        <dbReference type="ChEBI" id="CHEBI:78847"/>
        <dbReference type="EC" id="3.6.1.54"/>
    </reaction>
</comment>
<feature type="binding site" evidence="10">
    <location>
        <position position="194"/>
    </location>
    <ligand>
        <name>Mn(2+)</name>
        <dbReference type="ChEBI" id="CHEBI:29035"/>
        <label>2</label>
    </ligand>
</feature>
<comment type="function">
    <text evidence="10">Hydrolyzes the pyrophosphate bond of UDP-2,3-diacylglucosamine to yield 2,3-diacylglucosamine 1-phosphate (lipid X) and UMP by catalyzing the attack of water at the alpha-P atom. Involved in the biosynthesis of lipid A, a phosphorylated glycolipid that anchors the lipopolysaccharide to the outer membrane of the cell.</text>
</comment>
<feature type="binding site" evidence="10">
    <location>
        <position position="160"/>
    </location>
    <ligand>
        <name>substrate</name>
    </ligand>
</feature>
<comment type="similarity">
    <text evidence="10">Belongs to the LpxH family.</text>
</comment>
<feature type="binding site" evidence="10">
    <location>
        <position position="79"/>
    </location>
    <ligand>
        <name>Mn(2+)</name>
        <dbReference type="ChEBI" id="CHEBI:29035"/>
        <label>2</label>
    </ligand>
</feature>
<dbReference type="PANTHER" id="PTHR34990">
    <property type="entry name" value="UDP-2,3-DIACYLGLUCOSAMINE HYDROLASE-RELATED"/>
    <property type="match status" value="1"/>
</dbReference>
<dbReference type="Proteomes" id="UP001501565">
    <property type="component" value="Unassembled WGS sequence"/>
</dbReference>
<feature type="binding site" evidence="10">
    <location>
        <position position="41"/>
    </location>
    <ligand>
        <name>Mn(2+)</name>
        <dbReference type="ChEBI" id="CHEBI:29035"/>
        <label>1</label>
    </ligand>
</feature>
<keyword evidence="13" id="KW-1185">Reference proteome</keyword>
<evidence type="ECO:0000313" key="12">
    <source>
        <dbReference type="EMBL" id="GAA3913969.1"/>
    </source>
</evidence>
<comment type="subcellular location">
    <subcellularLocation>
        <location evidence="10">Cell inner membrane</location>
        <topology evidence="10">Peripheral membrane protein</topology>
        <orientation evidence="10">Cytoplasmic side</orientation>
    </subcellularLocation>
</comment>
<feature type="binding site" evidence="10">
    <location>
        <position position="196"/>
    </location>
    <ligand>
        <name>Mn(2+)</name>
        <dbReference type="ChEBI" id="CHEBI:29035"/>
        <label>1</label>
    </ligand>
</feature>
<evidence type="ECO:0000256" key="10">
    <source>
        <dbReference type="HAMAP-Rule" id="MF_00575"/>
    </source>
</evidence>
<comment type="caution">
    <text evidence="12">The sequence shown here is derived from an EMBL/GenBank/DDBJ whole genome shotgun (WGS) entry which is preliminary data.</text>
</comment>
<dbReference type="NCBIfam" id="NF003743">
    <property type="entry name" value="PRK05340.1"/>
    <property type="match status" value="1"/>
</dbReference>
<dbReference type="EC" id="3.6.1.54" evidence="10"/>
<keyword evidence="6 10" id="KW-0378">Hydrolase</keyword>
<keyword evidence="7 10" id="KW-0443">Lipid metabolism</keyword>
<dbReference type="Pfam" id="PF00149">
    <property type="entry name" value="Metallophos"/>
    <property type="match status" value="1"/>
</dbReference>
<dbReference type="CDD" id="cd07398">
    <property type="entry name" value="MPP_YbbF-LpxH"/>
    <property type="match status" value="1"/>
</dbReference>
<accession>A0ABP7M763</accession>
<keyword evidence="3 10" id="KW-0997">Cell inner membrane</keyword>
<feature type="binding site" evidence="10">
    <location>
        <position position="194"/>
    </location>
    <ligand>
        <name>substrate</name>
    </ligand>
</feature>
<evidence type="ECO:0000256" key="1">
    <source>
        <dbReference type="ARBA" id="ARBA00022475"/>
    </source>
</evidence>
<keyword evidence="8 10" id="KW-0472">Membrane</keyword>